<keyword evidence="10 17" id="KW-0100">Branched-chain amino acid biosynthesis</keyword>
<comment type="caution">
    <text evidence="18">The sequence shown here is derived from an EMBL/GenBank/DDBJ whole genome shotgun (WGS) entry which is preliminary data.</text>
</comment>
<evidence type="ECO:0000256" key="3">
    <source>
        <dbReference type="ARBA" id="ARBA00004931"/>
    </source>
</evidence>
<dbReference type="InterPro" id="IPR036038">
    <property type="entry name" value="Aminotransferase-like"/>
</dbReference>
<dbReference type="PANTHER" id="PTHR11825">
    <property type="entry name" value="SUBGROUP IIII AMINOTRANSFERASE"/>
    <property type="match status" value="1"/>
</dbReference>
<reference evidence="18 19" key="1">
    <citation type="submission" date="2019-01" db="EMBL/GenBank/DDBJ databases">
        <title>Lactibacter flavus gen. nov., sp. nov., a novel bacterium of the family Propionibacteriaceae isolated from raw milk and dairy products.</title>
        <authorList>
            <person name="Huptas C."/>
            <person name="Wenning M."/>
            <person name="Breitenwieser F."/>
            <person name="Doll E."/>
            <person name="Von Neubeck M."/>
            <person name="Busse H.-J."/>
            <person name="Scherer S."/>
        </authorList>
    </citation>
    <scope>NUCLEOTIDE SEQUENCE [LARGE SCALE GENOMIC DNA]</scope>
    <source>
        <strain evidence="19">DSM 22130 / JCM 15804 / WR061</strain>
    </source>
</reference>
<dbReference type="Pfam" id="PF01063">
    <property type="entry name" value="Aminotran_4"/>
    <property type="match status" value="1"/>
</dbReference>
<evidence type="ECO:0000256" key="14">
    <source>
        <dbReference type="PIRSR" id="PIRSR006468-1"/>
    </source>
</evidence>
<comment type="pathway">
    <text evidence="4">Amino-acid biosynthesis; L-leucine biosynthesis; L-leucine from 3-methyl-2-oxobutanoate: step 4/4.</text>
</comment>
<comment type="catalytic activity">
    <reaction evidence="13 17">
        <text>L-leucine + 2-oxoglutarate = 4-methyl-2-oxopentanoate + L-glutamate</text>
        <dbReference type="Rhea" id="RHEA:18321"/>
        <dbReference type="ChEBI" id="CHEBI:16810"/>
        <dbReference type="ChEBI" id="CHEBI:17865"/>
        <dbReference type="ChEBI" id="CHEBI:29985"/>
        <dbReference type="ChEBI" id="CHEBI:57427"/>
        <dbReference type="EC" id="2.6.1.42"/>
    </reaction>
</comment>
<proteinExistence type="inferred from homology"/>
<dbReference type="UniPathway" id="UPA00047">
    <property type="reaction ID" value="UER00058"/>
</dbReference>
<dbReference type="InterPro" id="IPR043131">
    <property type="entry name" value="BCAT-like_N"/>
</dbReference>
<feature type="modified residue" description="N6-(pyridoxal phosphate)lysine" evidence="14">
    <location>
        <position position="202"/>
    </location>
</feature>
<evidence type="ECO:0000256" key="6">
    <source>
        <dbReference type="ARBA" id="ARBA00022576"/>
    </source>
</evidence>
<dbReference type="GO" id="GO:0052654">
    <property type="term" value="F:L-leucine-2-oxoglutarate transaminase activity"/>
    <property type="evidence" value="ECO:0007669"/>
    <property type="project" value="RHEA"/>
</dbReference>
<dbReference type="PROSITE" id="PS00770">
    <property type="entry name" value="AA_TRANSFER_CLASS_4"/>
    <property type="match status" value="1"/>
</dbReference>
<evidence type="ECO:0000256" key="11">
    <source>
        <dbReference type="ARBA" id="ARBA00048212"/>
    </source>
</evidence>
<comment type="pathway">
    <text evidence="3">Amino-acid biosynthesis; L-valine biosynthesis; L-valine from pyruvate: step 4/4.</text>
</comment>
<evidence type="ECO:0000256" key="1">
    <source>
        <dbReference type="ARBA" id="ARBA00001933"/>
    </source>
</evidence>
<dbReference type="CDD" id="cd01557">
    <property type="entry name" value="BCAT_beta_family"/>
    <property type="match status" value="1"/>
</dbReference>
<evidence type="ECO:0000256" key="7">
    <source>
        <dbReference type="ARBA" id="ARBA00022605"/>
    </source>
</evidence>
<evidence type="ECO:0000256" key="5">
    <source>
        <dbReference type="ARBA" id="ARBA00009320"/>
    </source>
</evidence>
<comment type="pathway">
    <text evidence="2">Amino-acid biosynthesis; L-isoleucine biosynthesis; L-isoleucine from 2-oxobutanoate: step 4/4.</text>
</comment>
<comment type="cofactor">
    <cofactor evidence="1 16">
        <name>pyridoxal 5'-phosphate</name>
        <dbReference type="ChEBI" id="CHEBI:597326"/>
    </cofactor>
</comment>
<dbReference type="UniPathway" id="UPA00049">
    <property type="reaction ID" value="UER00062"/>
</dbReference>
<dbReference type="Gene3D" id="3.30.470.10">
    <property type="match status" value="1"/>
</dbReference>
<dbReference type="GO" id="GO:0009098">
    <property type="term" value="P:L-leucine biosynthetic process"/>
    <property type="evidence" value="ECO:0007669"/>
    <property type="project" value="UniProtKB-UniPathway"/>
</dbReference>
<dbReference type="InterPro" id="IPR001544">
    <property type="entry name" value="Aminotrans_IV"/>
</dbReference>
<dbReference type="NCBIfam" id="NF009897">
    <property type="entry name" value="PRK13357.1"/>
    <property type="match status" value="1"/>
</dbReference>
<evidence type="ECO:0000256" key="2">
    <source>
        <dbReference type="ARBA" id="ARBA00004824"/>
    </source>
</evidence>
<keyword evidence="9 16" id="KW-0663">Pyridoxal phosphate</keyword>
<dbReference type="EC" id="2.6.1.42" evidence="17"/>
<comment type="catalytic activity">
    <reaction evidence="11 17">
        <text>L-valine + 2-oxoglutarate = 3-methyl-2-oxobutanoate + L-glutamate</text>
        <dbReference type="Rhea" id="RHEA:24813"/>
        <dbReference type="ChEBI" id="CHEBI:11851"/>
        <dbReference type="ChEBI" id="CHEBI:16810"/>
        <dbReference type="ChEBI" id="CHEBI:29985"/>
        <dbReference type="ChEBI" id="CHEBI:57762"/>
        <dbReference type="EC" id="2.6.1.42"/>
    </reaction>
</comment>
<dbReference type="OrthoDB" id="9804984at2"/>
<evidence type="ECO:0000256" key="13">
    <source>
        <dbReference type="ARBA" id="ARBA00049229"/>
    </source>
</evidence>
<dbReference type="InterPro" id="IPR018300">
    <property type="entry name" value="Aminotrans_IV_CS"/>
</dbReference>
<dbReference type="GO" id="GO:0052655">
    <property type="term" value="F:L-valine-2-oxoglutarate transaminase activity"/>
    <property type="evidence" value="ECO:0007669"/>
    <property type="project" value="RHEA"/>
</dbReference>
<dbReference type="Gene3D" id="3.20.10.10">
    <property type="entry name" value="D-amino Acid Aminotransferase, subunit A, domain 2"/>
    <property type="match status" value="1"/>
</dbReference>
<gene>
    <name evidence="18" type="ORF">ET996_10290</name>
</gene>
<comment type="similarity">
    <text evidence="5 15">Belongs to the class-IV pyridoxal-phosphate-dependent aminotransferase family.</text>
</comment>
<dbReference type="NCBIfam" id="TIGR01123">
    <property type="entry name" value="ilvE_II"/>
    <property type="match status" value="1"/>
</dbReference>
<keyword evidence="8 17" id="KW-0808">Transferase</keyword>
<dbReference type="RefSeq" id="WP_131172469.1">
    <property type="nucleotide sequence ID" value="NZ_FXTL01000012.1"/>
</dbReference>
<keyword evidence="19" id="KW-1185">Reference proteome</keyword>
<dbReference type="PIRSF" id="PIRSF006468">
    <property type="entry name" value="BCAT1"/>
    <property type="match status" value="1"/>
</dbReference>
<evidence type="ECO:0000313" key="18">
    <source>
        <dbReference type="EMBL" id="TBT94571.1"/>
    </source>
</evidence>
<dbReference type="EMBL" id="SDMR01000012">
    <property type="protein sequence ID" value="TBT94571.1"/>
    <property type="molecule type" value="Genomic_DNA"/>
</dbReference>
<evidence type="ECO:0000256" key="4">
    <source>
        <dbReference type="ARBA" id="ARBA00005072"/>
    </source>
</evidence>
<evidence type="ECO:0000313" key="19">
    <source>
        <dbReference type="Proteomes" id="UP000291933"/>
    </source>
</evidence>
<protein>
    <recommendedName>
        <fullName evidence="17">Branched-chain-amino-acid aminotransferase</fullName>
        <ecNumber evidence="17">2.6.1.42</ecNumber>
    </recommendedName>
</protein>
<organism evidence="18 19">
    <name type="scientific">Propioniciclava tarda</name>
    <dbReference type="NCBI Taxonomy" id="433330"/>
    <lineage>
        <taxon>Bacteria</taxon>
        <taxon>Bacillati</taxon>
        <taxon>Actinomycetota</taxon>
        <taxon>Actinomycetes</taxon>
        <taxon>Propionibacteriales</taxon>
        <taxon>Propionibacteriaceae</taxon>
        <taxon>Propioniciclava</taxon>
    </lineage>
</organism>
<dbReference type="GO" id="GO:0052656">
    <property type="term" value="F:L-isoleucine-2-oxoglutarate transaminase activity"/>
    <property type="evidence" value="ECO:0007669"/>
    <property type="project" value="RHEA"/>
</dbReference>
<evidence type="ECO:0000256" key="10">
    <source>
        <dbReference type="ARBA" id="ARBA00023304"/>
    </source>
</evidence>
<evidence type="ECO:0000256" key="16">
    <source>
        <dbReference type="RuleBase" id="RU004516"/>
    </source>
</evidence>
<evidence type="ECO:0000256" key="9">
    <source>
        <dbReference type="ARBA" id="ARBA00022898"/>
    </source>
</evidence>
<dbReference type="PANTHER" id="PTHR11825:SF44">
    <property type="entry name" value="BRANCHED-CHAIN-AMINO-ACID AMINOTRANSFERASE"/>
    <property type="match status" value="1"/>
</dbReference>
<keyword evidence="7 17" id="KW-0028">Amino-acid biosynthesis</keyword>
<evidence type="ECO:0000256" key="8">
    <source>
        <dbReference type="ARBA" id="ARBA00022679"/>
    </source>
</evidence>
<dbReference type="InterPro" id="IPR005786">
    <property type="entry name" value="B_amino_transII"/>
</dbReference>
<dbReference type="UniPathway" id="UPA00048">
    <property type="reaction ID" value="UER00073"/>
</dbReference>
<comment type="catalytic activity">
    <reaction evidence="12 17">
        <text>L-isoleucine + 2-oxoglutarate = (S)-3-methyl-2-oxopentanoate + L-glutamate</text>
        <dbReference type="Rhea" id="RHEA:24801"/>
        <dbReference type="ChEBI" id="CHEBI:16810"/>
        <dbReference type="ChEBI" id="CHEBI:29985"/>
        <dbReference type="ChEBI" id="CHEBI:35146"/>
        <dbReference type="ChEBI" id="CHEBI:58045"/>
        <dbReference type="EC" id="2.6.1.42"/>
    </reaction>
</comment>
<name>A0A4V2JT20_PROTD</name>
<accession>A0A4V2JT20</accession>
<evidence type="ECO:0000256" key="12">
    <source>
        <dbReference type="ARBA" id="ARBA00048798"/>
    </source>
</evidence>
<dbReference type="AlphaFoldDB" id="A0A4V2JT20"/>
<dbReference type="InterPro" id="IPR043132">
    <property type="entry name" value="BCAT-like_C"/>
</dbReference>
<dbReference type="GO" id="GO:0009099">
    <property type="term" value="P:L-valine biosynthetic process"/>
    <property type="evidence" value="ECO:0007669"/>
    <property type="project" value="UniProtKB-UniPathway"/>
</dbReference>
<evidence type="ECO:0000256" key="15">
    <source>
        <dbReference type="RuleBase" id="RU004106"/>
    </source>
</evidence>
<evidence type="ECO:0000256" key="17">
    <source>
        <dbReference type="RuleBase" id="RU004517"/>
    </source>
</evidence>
<dbReference type="GO" id="GO:0009097">
    <property type="term" value="P:isoleucine biosynthetic process"/>
    <property type="evidence" value="ECO:0007669"/>
    <property type="project" value="UniProtKB-UniPathway"/>
</dbReference>
<sequence length="362" mass="39195">MSLSFPLQPNPLPASDARVAEVLAHPGFGTYFTDHMAVATWTKGQGWQDDSIKPYGPFSMDPASAVFHYAQEIFEGMKAYRHADGSVWLFRPEKNAERFVHSAARLMLPELPVEDFLTACRELVKADVRWVPNPEGGEQSLYLRPFMMAFENFLGVRAAERALFCVIASPVGTYFAEGVRPINIWMTDEYSRAGQGGTGSAKCGGNYASSLIAQYEGYQQGCSQVLFIQPAGEHDVEELGGMNVFAVSEGGALVTPALDGTILHGVTRDSIITVARSLGLAVEERPLGASELRDGITSGEFVEAFCCGTAAVISPIGAFKSKAGEYALPPGSGAITMQIREAITDIQFGRAEDTFGWMHRVC</sequence>
<dbReference type="Proteomes" id="UP000291933">
    <property type="component" value="Unassembled WGS sequence"/>
</dbReference>
<dbReference type="InterPro" id="IPR033939">
    <property type="entry name" value="BCAT_family"/>
</dbReference>
<dbReference type="SUPFAM" id="SSF56752">
    <property type="entry name" value="D-aminoacid aminotransferase-like PLP-dependent enzymes"/>
    <property type="match status" value="1"/>
</dbReference>
<keyword evidence="6 17" id="KW-0032">Aminotransferase</keyword>